<name>A0A1G8NAW4_9GAMM</name>
<evidence type="ECO:0000313" key="2">
    <source>
        <dbReference type="EMBL" id="SDI77312.1"/>
    </source>
</evidence>
<feature type="transmembrane region" description="Helical" evidence="1">
    <location>
        <begin position="12"/>
        <end position="34"/>
    </location>
</feature>
<keyword evidence="1" id="KW-0472">Membrane</keyword>
<accession>A0A1G8NAW4</accession>
<keyword evidence="1" id="KW-1133">Transmembrane helix</keyword>
<dbReference type="Proteomes" id="UP000198606">
    <property type="component" value="Unassembled WGS sequence"/>
</dbReference>
<dbReference type="EMBL" id="FNDG01000024">
    <property type="protein sequence ID" value="SDI77312.1"/>
    <property type="molecule type" value="Genomic_DNA"/>
</dbReference>
<dbReference type="AlphaFoldDB" id="A0A1G8NAW4"/>
<dbReference type="STRING" id="29435.SAMN05216588_12449"/>
<evidence type="ECO:0000256" key="1">
    <source>
        <dbReference type="SAM" id="Phobius"/>
    </source>
</evidence>
<proteinExistence type="predicted"/>
<evidence type="ECO:0000313" key="3">
    <source>
        <dbReference type="Proteomes" id="UP000198606"/>
    </source>
</evidence>
<protein>
    <recommendedName>
        <fullName evidence="4">Bacteriophage Rz lysis protein</fullName>
    </recommendedName>
</protein>
<keyword evidence="1" id="KW-0812">Transmembrane</keyword>
<gene>
    <name evidence="2" type="ORF">SAMN05216588_12449</name>
</gene>
<organism evidence="2 3">
    <name type="scientific">Phytopseudomonas flavescens</name>
    <dbReference type="NCBI Taxonomy" id="29435"/>
    <lineage>
        <taxon>Bacteria</taxon>
        <taxon>Pseudomonadati</taxon>
        <taxon>Pseudomonadota</taxon>
        <taxon>Gammaproteobacteria</taxon>
        <taxon>Pseudomonadales</taxon>
        <taxon>Pseudomonadaceae</taxon>
        <taxon>Phytopseudomonas</taxon>
    </lineage>
</organism>
<dbReference type="RefSeq" id="WP_167359801.1">
    <property type="nucleotide sequence ID" value="NZ_FNDG01000024.1"/>
</dbReference>
<evidence type="ECO:0008006" key="4">
    <source>
        <dbReference type="Google" id="ProtNLM"/>
    </source>
</evidence>
<sequence length="193" mass="20659">MSVLSLIPSNYRLLMAAGLALTLLVGAAGLGWLVQGWRLGERMAEQGREFEQQIAQRDKRYADTLATAQSAAASEVRLAHDRRLTLERQLQAISQNQHRRLTDAQSTATRLRDRLATAELRLSVLLASPGAADAGAGAVSPTTSAGRLVDGTRRADIDAGSAQRIVGIVERGDRAIIALGMCQAYARTLSQAP</sequence>
<reference evidence="2 3" key="1">
    <citation type="submission" date="2016-10" db="EMBL/GenBank/DDBJ databases">
        <authorList>
            <person name="de Groot N.N."/>
        </authorList>
    </citation>
    <scope>NUCLEOTIDE SEQUENCE [LARGE SCALE GENOMIC DNA]</scope>
    <source>
        <strain evidence="2 3">LMG 18387</strain>
    </source>
</reference>